<feature type="transmembrane region" description="Helical" evidence="7">
    <location>
        <begin position="411"/>
        <end position="432"/>
    </location>
</feature>
<evidence type="ECO:0000256" key="7">
    <source>
        <dbReference type="SAM" id="Phobius"/>
    </source>
</evidence>
<keyword evidence="1 10" id="KW-0808">Transferase</keyword>
<dbReference type="EMBL" id="CP013926">
    <property type="protein sequence ID" value="AMJ75631.1"/>
    <property type="molecule type" value="Genomic_DNA"/>
</dbReference>
<dbReference type="InterPro" id="IPR011009">
    <property type="entry name" value="Kinase-like_dom_sf"/>
</dbReference>
<keyword evidence="11" id="KW-1185">Reference proteome</keyword>
<dbReference type="PROSITE" id="PS00107">
    <property type="entry name" value="PROTEIN_KINASE_ATP"/>
    <property type="match status" value="1"/>
</dbReference>
<dbReference type="PROSITE" id="PS00108">
    <property type="entry name" value="PROTEIN_KINASE_ST"/>
    <property type="match status" value="1"/>
</dbReference>
<evidence type="ECO:0000313" key="9">
    <source>
        <dbReference type="EMBL" id="AMJ75631.1"/>
    </source>
</evidence>
<organism evidence="10 12">
    <name type="scientific">Alteromonas stellipolaris</name>
    <dbReference type="NCBI Taxonomy" id="233316"/>
    <lineage>
        <taxon>Bacteria</taxon>
        <taxon>Pseudomonadati</taxon>
        <taxon>Pseudomonadota</taxon>
        <taxon>Gammaproteobacteria</taxon>
        <taxon>Alteromonadales</taxon>
        <taxon>Alteromonadaceae</taxon>
        <taxon>Alteromonas/Salinimonas group</taxon>
        <taxon>Alteromonas</taxon>
    </lineage>
</organism>
<dbReference type="AlphaFoldDB" id="A0AAW7Z1D1"/>
<feature type="compositionally biased region" description="Low complexity" evidence="6">
    <location>
        <begin position="359"/>
        <end position="378"/>
    </location>
</feature>
<dbReference type="PANTHER" id="PTHR43289">
    <property type="entry name" value="MITOGEN-ACTIVATED PROTEIN KINASE KINASE KINASE 20-RELATED"/>
    <property type="match status" value="1"/>
</dbReference>
<reference evidence="10" key="2">
    <citation type="submission" date="2023-07" db="EMBL/GenBank/DDBJ databases">
        <title>Genome content predicts the carbon catabolic preferences of heterotrophic bacteria.</title>
        <authorList>
            <person name="Gralka M."/>
        </authorList>
    </citation>
    <scope>NUCLEOTIDE SEQUENCE</scope>
    <source>
        <strain evidence="10">F2M12</strain>
    </source>
</reference>
<dbReference type="InterPro" id="IPR017441">
    <property type="entry name" value="Protein_kinase_ATP_BS"/>
</dbReference>
<feature type="compositionally biased region" description="Polar residues" evidence="6">
    <location>
        <begin position="348"/>
        <end position="358"/>
    </location>
</feature>
<dbReference type="Gene3D" id="3.30.200.20">
    <property type="entry name" value="Phosphorylase Kinase, domain 1"/>
    <property type="match status" value="1"/>
</dbReference>
<evidence type="ECO:0000259" key="8">
    <source>
        <dbReference type="PROSITE" id="PS50011"/>
    </source>
</evidence>
<dbReference type="Pfam" id="PF00069">
    <property type="entry name" value="Pkinase"/>
    <property type="match status" value="1"/>
</dbReference>
<evidence type="ECO:0000256" key="2">
    <source>
        <dbReference type="ARBA" id="ARBA00022741"/>
    </source>
</evidence>
<keyword evidence="3 10" id="KW-0418">Kinase</keyword>
<dbReference type="KEGG" id="asq:AVL57_17680"/>
<evidence type="ECO:0000256" key="1">
    <source>
        <dbReference type="ARBA" id="ARBA00022679"/>
    </source>
</evidence>
<dbReference type="InterPro" id="IPR000719">
    <property type="entry name" value="Prot_kinase_dom"/>
</dbReference>
<dbReference type="GO" id="GO:0005524">
    <property type="term" value="F:ATP binding"/>
    <property type="evidence" value="ECO:0007669"/>
    <property type="project" value="UniProtKB-UniRule"/>
</dbReference>
<evidence type="ECO:0000256" key="5">
    <source>
        <dbReference type="PROSITE-ProRule" id="PRU10141"/>
    </source>
</evidence>
<accession>A0AAW7Z1D1</accession>
<evidence type="ECO:0000256" key="6">
    <source>
        <dbReference type="SAM" id="MobiDB-lite"/>
    </source>
</evidence>
<keyword evidence="7" id="KW-0812">Transmembrane</keyword>
<dbReference type="Proteomes" id="UP001170717">
    <property type="component" value="Unassembled WGS sequence"/>
</dbReference>
<evidence type="ECO:0000313" key="10">
    <source>
        <dbReference type="EMBL" id="MDO6578539.1"/>
    </source>
</evidence>
<feature type="domain" description="Protein kinase" evidence="8">
    <location>
        <begin position="19"/>
        <end position="299"/>
    </location>
</feature>
<dbReference type="Gene3D" id="1.10.510.10">
    <property type="entry name" value="Transferase(Phosphotransferase) domain 1"/>
    <property type="match status" value="1"/>
</dbReference>
<evidence type="ECO:0000313" key="12">
    <source>
        <dbReference type="Proteomes" id="UP001170717"/>
    </source>
</evidence>
<evidence type="ECO:0000313" key="11">
    <source>
        <dbReference type="Proteomes" id="UP000056750"/>
    </source>
</evidence>
<dbReference type="PANTHER" id="PTHR43289:SF6">
    <property type="entry name" value="SERINE_THREONINE-PROTEIN KINASE NEKL-3"/>
    <property type="match status" value="1"/>
</dbReference>
<keyword evidence="2 5" id="KW-0547">Nucleotide-binding</keyword>
<evidence type="ECO:0000256" key="3">
    <source>
        <dbReference type="ARBA" id="ARBA00022777"/>
    </source>
</evidence>
<dbReference type="Proteomes" id="UP000056750">
    <property type="component" value="Chromosome"/>
</dbReference>
<dbReference type="RefSeq" id="WP_057789494.1">
    <property type="nucleotide sequence ID" value="NZ_CAXIBE010000003.1"/>
</dbReference>
<sequence length="588" mass="64747">MSSKVHKLALPAGTQLQQYQIESVLGVGGFGIVYQARHTHLESLVAIKEFMPQHCATREGQTVYPLSQSDEIEFETGIQKFLDEAKQLVQFDDHPNIIRCKDFFKHNGTAYLVMNLERGKELAQILKAHTAQGSPLTEAQITKLMIPVLEGLQYIHEQGVLHRDIKPANIFVRSIDERPLLIDFGAAKQNFGHTQKSENQMQTYGYAPLEQVGSEGELGPWTDIHAVGAMMWRIVLNANPPRVEDRTARVLQGQADPALTRIDEVKGQYSENFINTIKKSIAIRVSERFQTANEVIAALQGVPVSSDVYEGTGVGLDEQQTTRIDSPDSSAHSTPGSSTSYPPHVAHIQTSHATSPPTSNVSSSAGPISSAPIPVSSNTGYQTGPTTNGAEPQSYQNQPHHRAPASKNNSFKVWVGALCLAVVVLLGVFYGLQSTDSSTASTQVLVNEEIDIIYSLVTKAEMDNDSNTIEKRMLCAMQDIDDMDEAGERNIELLRSGIENRTLNIEKNLAKARERAFDLVTRHQSSSSRIDSVFDDMISTNQQRGKYDKADYLTSLKALIQEASLLSEKSKITALLEKRITVTPTDCS</sequence>
<dbReference type="EMBL" id="JAUOQI010000010">
    <property type="protein sequence ID" value="MDO6578539.1"/>
    <property type="molecule type" value="Genomic_DNA"/>
</dbReference>
<dbReference type="InterPro" id="IPR008271">
    <property type="entry name" value="Ser/Thr_kinase_AS"/>
</dbReference>
<name>A0AAW7Z1D1_9ALTE</name>
<dbReference type="SUPFAM" id="SSF56112">
    <property type="entry name" value="Protein kinase-like (PK-like)"/>
    <property type="match status" value="1"/>
</dbReference>
<feature type="region of interest" description="Disordered" evidence="6">
    <location>
        <begin position="317"/>
        <end position="406"/>
    </location>
</feature>
<proteinExistence type="predicted"/>
<evidence type="ECO:0000256" key="4">
    <source>
        <dbReference type="ARBA" id="ARBA00022840"/>
    </source>
</evidence>
<dbReference type="PROSITE" id="PS50011">
    <property type="entry name" value="PROTEIN_KINASE_DOM"/>
    <property type="match status" value="1"/>
</dbReference>
<reference evidence="9 11" key="1">
    <citation type="submission" date="2015-12" db="EMBL/GenBank/DDBJ databases">
        <title>Intraspecies pangenome expansion in the marine bacterium Alteromonas.</title>
        <authorList>
            <person name="Lopez-Perez M."/>
            <person name="Rodriguez-Valera F."/>
        </authorList>
    </citation>
    <scope>NUCLEOTIDE SEQUENCE [LARGE SCALE GENOMIC DNA]</scope>
    <source>
        <strain evidence="9 11">LMG 21861</strain>
    </source>
</reference>
<dbReference type="SMART" id="SM00220">
    <property type="entry name" value="S_TKc"/>
    <property type="match status" value="1"/>
</dbReference>
<feature type="compositionally biased region" description="Low complexity" evidence="6">
    <location>
        <begin position="327"/>
        <end position="340"/>
    </location>
</feature>
<dbReference type="EC" id="2.7.11.1" evidence="10"/>
<dbReference type="GO" id="GO:0004674">
    <property type="term" value="F:protein serine/threonine kinase activity"/>
    <property type="evidence" value="ECO:0007669"/>
    <property type="project" value="UniProtKB-EC"/>
</dbReference>
<feature type="binding site" evidence="5">
    <location>
        <position position="48"/>
    </location>
    <ligand>
        <name>ATP</name>
        <dbReference type="ChEBI" id="CHEBI:30616"/>
    </ligand>
</feature>
<keyword evidence="7" id="KW-0472">Membrane</keyword>
<keyword evidence="4 5" id="KW-0067">ATP-binding</keyword>
<feature type="compositionally biased region" description="Polar residues" evidence="6">
    <location>
        <begin position="379"/>
        <end position="398"/>
    </location>
</feature>
<gene>
    <name evidence="9" type="ORF">AVL57_17680</name>
    <name evidence="10" type="ORF">Q4527_14140</name>
</gene>
<keyword evidence="7" id="KW-1133">Transmembrane helix</keyword>
<dbReference type="CDD" id="cd14014">
    <property type="entry name" value="STKc_PknB_like"/>
    <property type="match status" value="1"/>
</dbReference>
<protein>
    <submittedName>
        <fullName evidence="10">Serine/threonine-protein kinase</fullName>
        <ecNumber evidence="10">2.7.11.1</ecNumber>
    </submittedName>
</protein>